<evidence type="ECO:0000313" key="2">
    <source>
        <dbReference type="EMBL" id="KAJ0395063.1"/>
    </source>
</evidence>
<dbReference type="Proteomes" id="UP001209570">
    <property type="component" value="Unassembled WGS sequence"/>
</dbReference>
<sequence>MNGWTLDLETTTLAPEKGAPDAHRRERSTSRRAFFDDGDNDPVVTDKRRDSLTLPSNVSRRSKTGGRSSVLVMEELDEEASGGPAVDDSAVIEPKSKKSSKQVDRQVVDVSDRSGHGKSEELGAPDTVAPVPGSSSSRASSDDTSRYILAIIHEFLQQRYPSHVVELFVKEMSVDVDLEAAETGSAGDAVDYNRLNHPGHTPKSQDALLAVVLGAPGSTPKASVSDLKALGLEDVDDASSAIPIENAQPAADSTDYTDSDISSFARRKRAANAHRKRVNIGEAGSTPKKEFLFFRETPPCFVAETIEAAEQALRESGGDPTVRLAPAPTSERFVELQSSDVGKYRVGQAVSNLGAQRNIAGLVSKLHCVLIHPINLTLQP</sequence>
<gene>
    <name evidence="2" type="ORF">P43SY_011451</name>
</gene>
<dbReference type="AlphaFoldDB" id="A0AAD5LE99"/>
<accession>A0AAD5LE99</accession>
<reference evidence="2" key="1">
    <citation type="submission" date="2021-12" db="EMBL/GenBank/DDBJ databases">
        <title>Prjna785345.</title>
        <authorList>
            <person name="Rujirawat T."/>
            <person name="Krajaejun T."/>
        </authorList>
    </citation>
    <scope>NUCLEOTIDE SEQUENCE</scope>
    <source>
        <strain evidence="2">Pi057C3</strain>
    </source>
</reference>
<feature type="region of interest" description="Disordered" evidence="1">
    <location>
        <begin position="1"/>
        <end position="142"/>
    </location>
</feature>
<dbReference type="EMBL" id="JAKCXM010000366">
    <property type="protein sequence ID" value="KAJ0395063.1"/>
    <property type="molecule type" value="Genomic_DNA"/>
</dbReference>
<name>A0AAD5LE99_PYTIN</name>
<organism evidence="2 3">
    <name type="scientific">Pythium insidiosum</name>
    <name type="common">Pythiosis disease agent</name>
    <dbReference type="NCBI Taxonomy" id="114742"/>
    <lineage>
        <taxon>Eukaryota</taxon>
        <taxon>Sar</taxon>
        <taxon>Stramenopiles</taxon>
        <taxon>Oomycota</taxon>
        <taxon>Peronosporomycetes</taxon>
        <taxon>Pythiales</taxon>
        <taxon>Pythiaceae</taxon>
        <taxon>Pythium</taxon>
    </lineage>
</organism>
<feature type="compositionally biased region" description="Basic and acidic residues" evidence="1">
    <location>
        <begin position="18"/>
        <end position="35"/>
    </location>
</feature>
<keyword evidence="3" id="KW-1185">Reference proteome</keyword>
<proteinExistence type="predicted"/>
<feature type="compositionally biased region" description="Basic and acidic residues" evidence="1">
    <location>
        <begin position="101"/>
        <end position="121"/>
    </location>
</feature>
<protein>
    <submittedName>
        <fullName evidence="2">Uncharacterized protein</fullName>
    </submittedName>
</protein>
<evidence type="ECO:0000313" key="3">
    <source>
        <dbReference type="Proteomes" id="UP001209570"/>
    </source>
</evidence>
<evidence type="ECO:0000256" key="1">
    <source>
        <dbReference type="SAM" id="MobiDB-lite"/>
    </source>
</evidence>
<comment type="caution">
    <text evidence="2">The sequence shown here is derived from an EMBL/GenBank/DDBJ whole genome shotgun (WGS) entry which is preliminary data.</text>
</comment>